<accession>A0ABR4XQ90</accession>
<protein>
    <submittedName>
        <fullName evidence="1">Uncharacterized protein</fullName>
    </submittedName>
</protein>
<comment type="caution">
    <text evidence="1">The sequence shown here is derived from an EMBL/GenBank/DDBJ whole genome shotgun (WGS) entry which is preliminary data.</text>
</comment>
<name>A0ABR4XQ90_9LACO</name>
<evidence type="ECO:0000313" key="2">
    <source>
        <dbReference type="Proteomes" id="UP000030023"/>
    </source>
</evidence>
<gene>
    <name evidence="1" type="ORF">Q757_06595</name>
</gene>
<dbReference type="EMBL" id="AXCV01000312">
    <property type="protein sequence ID" value="KGO31546.1"/>
    <property type="molecule type" value="Genomic_DNA"/>
</dbReference>
<dbReference type="Proteomes" id="UP000030023">
    <property type="component" value="Unassembled WGS sequence"/>
</dbReference>
<reference evidence="1 2" key="1">
    <citation type="journal article" date="2014" name="Antonie Van Leeuwenhoek">
        <title>Oenococcus alcoholitolerans sp. nov., a lactic acid bacteria isolated from cachaca and ethanol fermentation processes.</title>
        <authorList>
            <person name="Badotti F."/>
            <person name="Moreira A.P."/>
            <person name="Tonon L.A."/>
            <person name="de Lucena B.T."/>
            <person name="Gomes Fde C."/>
            <person name="Kruger R."/>
            <person name="Thompson C.C."/>
            <person name="de Morais M.A.Jr."/>
            <person name="Rosa C.A."/>
            <person name="Thompson F.L."/>
        </authorList>
    </citation>
    <scope>NUCLEOTIDE SEQUENCE [LARGE SCALE GENOMIC DNA]</scope>
    <source>
        <strain evidence="1 2">UFRJ-M7.2.18</strain>
    </source>
</reference>
<evidence type="ECO:0000313" key="1">
    <source>
        <dbReference type="EMBL" id="KGO31546.1"/>
    </source>
</evidence>
<proteinExistence type="predicted"/>
<keyword evidence="2" id="KW-1185">Reference proteome</keyword>
<sequence>MLKKGEEMEKTVSIDGKEIKLLSSGVTPIIYKNAFGRDYFADVGTMIEAVSGTGKSKSDQQMVISLMKSGALTNIVNFLWAYAKNADGTIPKFEDWLRKFQNFAVLDFAEDVLDLIMSSLKTSKK</sequence>
<organism evidence="1 2">
    <name type="scientific">Oenococcus alcoholitolerans</name>
    <dbReference type="NCBI Taxonomy" id="931074"/>
    <lineage>
        <taxon>Bacteria</taxon>
        <taxon>Bacillati</taxon>
        <taxon>Bacillota</taxon>
        <taxon>Bacilli</taxon>
        <taxon>Lactobacillales</taxon>
        <taxon>Lactobacillaceae</taxon>
        <taxon>Oenococcus</taxon>
    </lineage>
</organism>